<organism evidence="1 2">
    <name type="scientific">Melastoma candidum</name>
    <dbReference type="NCBI Taxonomy" id="119954"/>
    <lineage>
        <taxon>Eukaryota</taxon>
        <taxon>Viridiplantae</taxon>
        <taxon>Streptophyta</taxon>
        <taxon>Embryophyta</taxon>
        <taxon>Tracheophyta</taxon>
        <taxon>Spermatophyta</taxon>
        <taxon>Magnoliopsida</taxon>
        <taxon>eudicotyledons</taxon>
        <taxon>Gunneridae</taxon>
        <taxon>Pentapetalae</taxon>
        <taxon>rosids</taxon>
        <taxon>malvids</taxon>
        <taxon>Myrtales</taxon>
        <taxon>Melastomataceae</taxon>
        <taxon>Melastomatoideae</taxon>
        <taxon>Melastomateae</taxon>
        <taxon>Melastoma</taxon>
    </lineage>
</organism>
<dbReference type="Proteomes" id="UP001057402">
    <property type="component" value="Chromosome 3"/>
</dbReference>
<evidence type="ECO:0000313" key="1">
    <source>
        <dbReference type="EMBL" id="KAI4383294.1"/>
    </source>
</evidence>
<dbReference type="EMBL" id="CM042882">
    <property type="protein sequence ID" value="KAI4383294.1"/>
    <property type="molecule type" value="Genomic_DNA"/>
</dbReference>
<name>A0ACB9RWK2_9MYRT</name>
<gene>
    <name evidence="1" type="ORF">MLD38_009150</name>
</gene>
<proteinExistence type="predicted"/>
<comment type="caution">
    <text evidence="1">The sequence shown here is derived from an EMBL/GenBank/DDBJ whole genome shotgun (WGS) entry which is preliminary data.</text>
</comment>
<evidence type="ECO:0000313" key="2">
    <source>
        <dbReference type="Proteomes" id="UP001057402"/>
    </source>
</evidence>
<protein>
    <submittedName>
        <fullName evidence="1">Uncharacterized protein</fullName>
    </submittedName>
</protein>
<keyword evidence="2" id="KW-1185">Reference proteome</keyword>
<accession>A0ACB9RWK2</accession>
<reference evidence="2" key="1">
    <citation type="journal article" date="2023" name="Front. Plant Sci.">
        <title>Chromosomal-level genome assembly of Melastoma candidum provides insights into trichome evolution.</title>
        <authorList>
            <person name="Zhong Y."/>
            <person name="Wu W."/>
            <person name="Sun C."/>
            <person name="Zou P."/>
            <person name="Liu Y."/>
            <person name="Dai S."/>
            <person name="Zhou R."/>
        </authorList>
    </citation>
    <scope>NUCLEOTIDE SEQUENCE [LARGE SCALE GENOMIC DNA]</scope>
</reference>
<sequence length="327" mass="36029">MEFSLDNPLSCFGEPFPIPRECDREGEALCSLFLMEKNHMPCSDYVPSLRNGDFDVSIRQDAVSSLSQLSSGFDPQLRYLAINYLDRFLSCQGVESIKQPWASRLLAVSCLSLATKMLKVELPLSLIQVKGGLVYDLRTVHRMEAVVLGALGWRMRSATPLSFISFFASQFKTKDPPSRQALRAWAVKIILKSQSDVELLRFKPSIIAASALLLASHELFPIKFHSFRTAIFGCSYVNKEELMECYSLMQATGTEGYGSAFTDDDNNDTSNGDTPINVLDQQFSTSSWSYGTSIGNAAAAVANNRMATASSSSSKSSSSGKRRKISI</sequence>